<dbReference type="AlphaFoldDB" id="A0AAV7FZF8"/>
<organism evidence="1 2">
    <name type="scientific">Dendrobium chrysotoxum</name>
    <name type="common">Orchid</name>
    <dbReference type="NCBI Taxonomy" id="161865"/>
    <lineage>
        <taxon>Eukaryota</taxon>
        <taxon>Viridiplantae</taxon>
        <taxon>Streptophyta</taxon>
        <taxon>Embryophyta</taxon>
        <taxon>Tracheophyta</taxon>
        <taxon>Spermatophyta</taxon>
        <taxon>Magnoliopsida</taxon>
        <taxon>Liliopsida</taxon>
        <taxon>Asparagales</taxon>
        <taxon>Orchidaceae</taxon>
        <taxon>Epidendroideae</taxon>
        <taxon>Malaxideae</taxon>
        <taxon>Dendrobiinae</taxon>
        <taxon>Dendrobium</taxon>
    </lineage>
</organism>
<protein>
    <submittedName>
        <fullName evidence="1">Uncharacterized protein</fullName>
    </submittedName>
</protein>
<sequence length="81" mass="9310">MILQHFYAAYRAFCLIELRNFEPLHLPLSIFEDYAAASSICLVSISLAHSYASGHLRYSNIATVGFNYIKWLVKYKKFVSS</sequence>
<accession>A0AAV7FZF8</accession>
<proteinExistence type="predicted"/>
<keyword evidence="2" id="KW-1185">Reference proteome</keyword>
<gene>
    <name evidence="1" type="ORF">IEQ34_023151</name>
</gene>
<dbReference type="Proteomes" id="UP000775213">
    <property type="component" value="Unassembled WGS sequence"/>
</dbReference>
<reference evidence="1 2" key="1">
    <citation type="journal article" date="2021" name="Hortic Res">
        <title>Chromosome-scale assembly of the Dendrobium chrysotoxum genome enhances the understanding of orchid evolution.</title>
        <authorList>
            <person name="Zhang Y."/>
            <person name="Zhang G.Q."/>
            <person name="Zhang D."/>
            <person name="Liu X.D."/>
            <person name="Xu X.Y."/>
            <person name="Sun W.H."/>
            <person name="Yu X."/>
            <person name="Zhu X."/>
            <person name="Wang Z.W."/>
            <person name="Zhao X."/>
            <person name="Zhong W.Y."/>
            <person name="Chen H."/>
            <person name="Yin W.L."/>
            <person name="Huang T."/>
            <person name="Niu S.C."/>
            <person name="Liu Z.J."/>
        </authorList>
    </citation>
    <scope>NUCLEOTIDE SEQUENCE [LARGE SCALE GENOMIC DNA]</scope>
    <source>
        <strain evidence="1">Lindl</strain>
    </source>
</reference>
<name>A0AAV7FZF8_DENCH</name>
<evidence type="ECO:0000313" key="1">
    <source>
        <dbReference type="EMBL" id="KAH0449351.1"/>
    </source>
</evidence>
<evidence type="ECO:0000313" key="2">
    <source>
        <dbReference type="Proteomes" id="UP000775213"/>
    </source>
</evidence>
<dbReference type="EMBL" id="JAGFBR010000019">
    <property type="protein sequence ID" value="KAH0449351.1"/>
    <property type="molecule type" value="Genomic_DNA"/>
</dbReference>
<comment type="caution">
    <text evidence="1">The sequence shown here is derived from an EMBL/GenBank/DDBJ whole genome shotgun (WGS) entry which is preliminary data.</text>
</comment>